<dbReference type="PRINTS" id="PR00180">
    <property type="entry name" value="CRETINALDHBP"/>
</dbReference>
<proteinExistence type="predicted"/>
<comment type="caution">
    <text evidence="2">The sequence shown here is derived from an EMBL/GenBank/DDBJ whole genome shotgun (WGS) entry which is preliminary data.</text>
</comment>
<dbReference type="Proteomes" id="UP000499080">
    <property type="component" value="Unassembled WGS sequence"/>
</dbReference>
<evidence type="ECO:0000313" key="2">
    <source>
        <dbReference type="EMBL" id="GBM57796.1"/>
    </source>
</evidence>
<dbReference type="PROSITE" id="PS50191">
    <property type="entry name" value="CRAL_TRIO"/>
    <property type="match status" value="1"/>
</dbReference>
<feature type="domain" description="CRAL-TRIO" evidence="1">
    <location>
        <begin position="1"/>
        <end position="132"/>
    </location>
</feature>
<feature type="non-terminal residue" evidence="2">
    <location>
        <position position="1"/>
    </location>
</feature>
<dbReference type="GO" id="GO:1902936">
    <property type="term" value="F:phosphatidylinositol bisphosphate binding"/>
    <property type="evidence" value="ECO:0007669"/>
    <property type="project" value="TreeGrafter"/>
</dbReference>
<dbReference type="Gene3D" id="3.40.525.10">
    <property type="entry name" value="CRAL-TRIO lipid binding domain"/>
    <property type="match status" value="1"/>
</dbReference>
<gene>
    <name evidence="2" type="primary">TTPAL_12</name>
    <name evidence="2" type="ORF">AVEN_262569-2_1</name>
</gene>
<dbReference type="SUPFAM" id="SSF52087">
    <property type="entry name" value="CRAL/TRIO domain"/>
    <property type="match status" value="1"/>
</dbReference>
<sequence length="157" mass="18565">KWDPKVLPFPHFKQLVIMFLSQLLRDPVAQITGFKAIYDVQGTSPWHLKYCTPQNVYLFYHAIINCFPGRYKAIHVIHESLPMKIVWNLMKPFLSEKMRNRIYFHSNCEELLDIFPSSIIPTKYGGNLQESFDIMDFLRTASKECERYTVEGRPNIY</sequence>
<evidence type="ECO:0000313" key="3">
    <source>
        <dbReference type="Proteomes" id="UP000499080"/>
    </source>
</evidence>
<reference evidence="2 3" key="1">
    <citation type="journal article" date="2019" name="Sci. Rep.">
        <title>Orb-weaving spider Araneus ventricosus genome elucidates the spidroin gene catalogue.</title>
        <authorList>
            <person name="Kono N."/>
            <person name="Nakamura H."/>
            <person name="Ohtoshi R."/>
            <person name="Moran D.A.P."/>
            <person name="Shinohara A."/>
            <person name="Yoshida Y."/>
            <person name="Fujiwara M."/>
            <person name="Mori M."/>
            <person name="Tomita M."/>
            <person name="Arakawa K."/>
        </authorList>
    </citation>
    <scope>NUCLEOTIDE SEQUENCE [LARGE SCALE GENOMIC DNA]</scope>
</reference>
<dbReference type="EMBL" id="BGPR01001607">
    <property type="protein sequence ID" value="GBM57796.1"/>
    <property type="molecule type" value="Genomic_DNA"/>
</dbReference>
<organism evidence="2 3">
    <name type="scientific">Araneus ventricosus</name>
    <name type="common">Orbweaver spider</name>
    <name type="synonym">Epeira ventricosa</name>
    <dbReference type="NCBI Taxonomy" id="182803"/>
    <lineage>
        <taxon>Eukaryota</taxon>
        <taxon>Metazoa</taxon>
        <taxon>Ecdysozoa</taxon>
        <taxon>Arthropoda</taxon>
        <taxon>Chelicerata</taxon>
        <taxon>Arachnida</taxon>
        <taxon>Araneae</taxon>
        <taxon>Araneomorphae</taxon>
        <taxon>Entelegynae</taxon>
        <taxon>Araneoidea</taxon>
        <taxon>Araneidae</taxon>
        <taxon>Araneus</taxon>
    </lineage>
</organism>
<evidence type="ECO:0000259" key="1">
    <source>
        <dbReference type="PROSITE" id="PS50191"/>
    </source>
</evidence>
<dbReference type="AlphaFoldDB" id="A0A4Y2GYK5"/>
<dbReference type="Pfam" id="PF00650">
    <property type="entry name" value="CRAL_TRIO"/>
    <property type="match status" value="1"/>
</dbReference>
<dbReference type="PANTHER" id="PTHR10174:SF226">
    <property type="entry name" value="CLAVESIN-1-LIKE PROTEIN"/>
    <property type="match status" value="1"/>
</dbReference>
<accession>A0A4Y2GYK5</accession>
<dbReference type="InterPro" id="IPR001251">
    <property type="entry name" value="CRAL-TRIO_dom"/>
</dbReference>
<name>A0A4Y2GYK5_ARAVE</name>
<dbReference type="OrthoDB" id="75724at2759"/>
<dbReference type="GO" id="GO:0016020">
    <property type="term" value="C:membrane"/>
    <property type="evidence" value="ECO:0007669"/>
    <property type="project" value="TreeGrafter"/>
</dbReference>
<dbReference type="PANTHER" id="PTHR10174">
    <property type="entry name" value="ALPHA-TOCOPHEROL TRANSFER PROTEIN-RELATED"/>
    <property type="match status" value="1"/>
</dbReference>
<dbReference type="InterPro" id="IPR036865">
    <property type="entry name" value="CRAL-TRIO_dom_sf"/>
</dbReference>
<dbReference type="CDD" id="cd00170">
    <property type="entry name" value="SEC14"/>
    <property type="match status" value="1"/>
</dbReference>
<protein>
    <submittedName>
        <fullName evidence="2">Alpha-tocopherol transfer protein-like</fullName>
    </submittedName>
</protein>
<keyword evidence="3" id="KW-1185">Reference proteome</keyword>